<reference evidence="3" key="3">
    <citation type="submission" date="2016-02" db="EMBL/GenBank/DDBJ databases">
        <title>Draft genome of pathogenic Streptomyces sp. in Japan.</title>
        <authorList>
            <person name="Tomihama T."/>
            <person name="Ikenaga M."/>
            <person name="Sakai M."/>
            <person name="Okubo T."/>
            <person name="Ikeda S."/>
        </authorList>
    </citation>
    <scope>NUCLEOTIDE SEQUENCE [LARGE SCALE GENOMIC DNA]</scope>
    <source>
        <strain evidence="3">S58</strain>
    </source>
</reference>
<evidence type="ECO:0000313" key="3">
    <source>
        <dbReference type="Proteomes" id="UP000067448"/>
    </source>
</evidence>
<accession>A0A124C565</accession>
<dbReference type="OrthoDB" id="4230988at2"/>
<dbReference type="Proteomes" id="UP000067448">
    <property type="component" value="Unassembled WGS sequence"/>
</dbReference>
<proteinExistence type="predicted"/>
<sequence>MTQIAEREAQMEHGLITAYGEYELDFSPVPKPEADPARQIPPPHRTPASPRRNRGR</sequence>
<reference evidence="3" key="1">
    <citation type="submission" date="2015-11" db="EMBL/GenBank/DDBJ databases">
        <authorList>
            <consortium name="Cross-ministerial Strategic Innovation Promotion Program (SIP) consortium"/>
            <person name="Tomihama T."/>
            <person name="Ikenaga M."/>
            <person name="Sakai M."/>
            <person name="Okubo T."/>
            <person name="Ikeda S."/>
        </authorList>
    </citation>
    <scope>NUCLEOTIDE SEQUENCE [LARGE SCALE GENOMIC DNA]</scope>
    <source>
        <strain evidence="3">S58</strain>
    </source>
</reference>
<comment type="caution">
    <text evidence="2">The sequence shown here is derived from an EMBL/GenBank/DDBJ whole genome shotgun (WGS) entry which is preliminary data.</text>
</comment>
<dbReference type="GeneID" id="79930867"/>
<gene>
    <name evidence="2" type="ORF">SsS58_07056</name>
</gene>
<dbReference type="AlphaFoldDB" id="A0A124C565"/>
<reference evidence="2 3" key="2">
    <citation type="journal article" date="2016" name="Genome Announc.">
        <title>Draft Genome Sequences of Streptomyces scabiei S58, Streptomyces turgidiscabies T45, and Streptomyces acidiscabies a10, the Pathogens of Potato Common Scab, Isolated in Japan.</title>
        <authorList>
            <person name="Tomihama T."/>
            <person name="Nishi Y."/>
            <person name="Sakai M."/>
            <person name="Ikenaga M."/>
            <person name="Okubo T."/>
            <person name="Ikeda S."/>
        </authorList>
    </citation>
    <scope>NUCLEOTIDE SEQUENCE [LARGE SCALE GENOMIC DNA]</scope>
    <source>
        <strain evidence="2 3">S58</strain>
    </source>
</reference>
<evidence type="ECO:0000313" key="2">
    <source>
        <dbReference type="EMBL" id="GAQ66621.1"/>
    </source>
</evidence>
<name>A0A124C565_STRSC</name>
<organism evidence="2 3">
    <name type="scientific">Streptomyces scabiei</name>
    <dbReference type="NCBI Taxonomy" id="1930"/>
    <lineage>
        <taxon>Bacteria</taxon>
        <taxon>Bacillati</taxon>
        <taxon>Actinomycetota</taxon>
        <taxon>Actinomycetes</taxon>
        <taxon>Kitasatosporales</taxon>
        <taxon>Streptomycetaceae</taxon>
        <taxon>Streptomyces</taxon>
    </lineage>
</organism>
<dbReference type="EMBL" id="BCMM01000043">
    <property type="protein sequence ID" value="GAQ66621.1"/>
    <property type="molecule type" value="Genomic_DNA"/>
</dbReference>
<protein>
    <submittedName>
        <fullName evidence="2">Uncharacterized protein</fullName>
    </submittedName>
</protein>
<feature type="region of interest" description="Disordered" evidence="1">
    <location>
        <begin position="26"/>
        <end position="56"/>
    </location>
</feature>
<evidence type="ECO:0000256" key="1">
    <source>
        <dbReference type="SAM" id="MobiDB-lite"/>
    </source>
</evidence>
<dbReference type="RefSeq" id="WP_013001039.1">
    <property type="nucleotide sequence ID" value="NZ_BCMM01000043.1"/>
</dbReference>